<organism evidence="1">
    <name type="scientific">Timema cristinae</name>
    <name type="common">Walking stick</name>
    <dbReference type="NCBI Taxonomy" id="61476"/>
    <lineage>
        <taxon>Eukaryota</taxon>
        <taxon>Metazoa</taxon>
        <taxon>Ecdysozoa</taxon>
        <taxon>Arthropoda</taxon>
        <taxon>Hexapoda</taxon>
        <taxon>Insecta</taxon>
        <taxon>Pterygota</taxon>
        <taxon>Neoptera</taxon>
        <taxon>Polyneoptera</taxon>
        <taxon>Phasmatodea</taxon>
        <taxon>Timematodea</taxon>
        <taxon>Timematoidea</taxon>
        <taxon>Timematidae</taxon>
        <taxon>Timema</taxon>
    </lineage>
</organism>
<protein>
    <submittedName>
        <fullName evidence="1">Uncharacterized protein</fullName>
    </submittedName>
</protein>
<dbReference type="EMBL" id="OC320047">
    <property type="protein sequence ID" value="CAD7407049.1"/>
    <property type="molecule type" value="Genomic_DNA"/>
</dbReference>
<reference evidence="1" key="1">
    <citation type="submission" date="2020-11" db="EMBL/GenBank/DDBJ databases">
        <authorList>
            <person name="Tran Van P."/>
        </authorList>
    </citation>
    <scope>NUCLEOTIDE SEQUENCE</scope>
</reference>
<name>A0A7R9D4H6_TIMCR</name>
<dbReference type="AlphaFoldDB" id="A0A7R9D4H6"/>
<evidence type="ECO:0000313" key="1">
    <source>
        <dbReference type="EMBL" id="CAD7407049.1"/>
    </source>
</evidence>
<proteinExistence type="predicted"/>
<accession>A0A7R9D4H6</accession>
<gene>
    <name evidence="1" type="ORF">TCEB3V08_LOCUS8849</name>
</gene>
<sequence length="145" mass="16107">MDVQLKPTLTRGMLGLRVCFDLESTNESTSHNPSKKQTSLVLVSGRSEVLGMHATVSLQLVRGREIGVMSDVCTPRYARSSLLYNSYEGIPRIQIPLEHKYQNSINLLSRCIGFAFSSKGTYSKNNYGVTKKFHALKLGGISYCN</sequence>